<dbReference type="OrthoDB" id="425534at2759"/>
<dbReference type="GeneID" id="55989948"/>
<evidence type="ECO:0000313" key="5">
    <source>
        <dbReference type="EMBL" id="QKX55347.1"/>
    </source>
</evidence>
<protein>
    <recommendedName>
        <fullName evidence="4">AB hydrolase-1 domain-containing protein</fullName>
    </recommendedName>
</protein>
<gene>
    <name evidence="5" type="ORF">TRUGW13939_02439</name>
</gene>
<proteinExistence type="inferred from homology"/>
<evidence type="ECO:0000256" key="3">
    <source>
        <dbReference type="SAM" id="SignalP"/>
    </source>
</evidence>
<evidence type="ECO:0000313" key="6">
    <source>
        <dbReference type="Proteomes" id="UP000509510"/>
    </source>
</evidence>
<evidence type="ECO:0000256" key="1">
    <source>
        <dbReference type="ARBA" id="ARBA00010088"/>
    </source>
</evidence>
<dbReference type="RefSeq" id="XP_035341526.1">
    <property type="nucleotide sequence ID" value="XM_035485633.1"/>
</dbReference>
<feature type="chain" id="PRO_5028985155" description="AB hydrolase-1 domain-containing protein" evidence="3">
    <location>
        <begin position="24"/>
        <end position="496"/>
    </location>
</feature>
<dbReference type="EMBL" id="CP055898">
    <property type="protein sequence ID" value="QKX55347.1"/>
    <property type="molecule type" value="Genomic_DNA"/>
</dbReference>
<sequence length="496" mass="53602">MWNNWKPAALLGAVSSLLLTTNADHTSTIKWSNCSSTAAPRLECGSLDVPINWNEPNGSQTTIGFQRLKALNATARIGPLFFNPGGPGGIASAFITATAQGDPILGEKLNEYFDLIGPDPRGIGISTPILCDPDLWNKRVPAFPKTESEWQELVAYNEELGKSCRNLTGLLFEHVDTLSVAKDFEAVRVALGGEKLNFLGLSYGTQLGATYAELYPQNIRAMVLDGNMDHSQSETSTLVAESSTYETVLNRFAEWCTRNSTCALYERDVLQIFDDLVATATKTPISAPACKVSGACRSNVTGDDIRINAQTYLLFEEANAAFGLPGWTALGTALNDSLNGNASMLSTALATDETDRNFPGRAVSCLDWTHGTKSLSELLYKEQLGKTVSPHTQGATQTWGIQTNCIGWPAPVQYPPRYYDENIKNAPPILMVNALYDPSTSIVWANGALGQIPSATLLVRSGNGHTSYLLFGEATSAMQDYLITLERPAPNSIVNS</sequence>
<keyword evidence="2" id="KW-0378">Hydrolase</keyword>
<feature type="domain" description="AB hydrolase-1" evidence="4">
    <location>
        <begin position="79"/>
        <end position="469"/>
    </location>
</feature>
<evidence type="ECO:0000256" key="2">
    <source>
        <dbReference type="ARBA" id="ARBA00022801"/>
    </source>
</evidence>
<keyword evidence="6" id="KW-1185">Reference proteome</keyword>
<evidence type="ECO:0000259" key="4">
    <source>
        <dbReference type="Pfam" id="PF00561"/>
    </source>
</evidence>
<feature type="signal peptide" evidence="3">
    <location>
        <begin position="1"/>
        <end position="23"/>
    </location>
</feature>
<dbReference type="InterPro" id="IPR029058">
    <property type="entry name" value="AB_hydrolase_fold"/>
</dbReference>
<dbReference type="InterPro" id="IPR051601">
    <property type="entry name" value="Serine_prot/Carboxylest_S33"/>
</dbReference>
<organism evidence="5 6">
    <name type="scientific">Talaromyces rugulosus</name>
    <name type="common">Penicillium rugulosum</name>
    <dbReference type="NCBI Taxonomy" id="121627"/>
    <lineage>
        <taxon>Eukaryota</taxon>
        <taxon>Fungi</taxon>
        <taxon>Dikarya</taxon>
        <taxon>Ascomycota</taxon>
        <taxon>Pezizomycotina</taxon>
        <taxon>Eurotiomycetes</taxon>
        <taxon>Eurotiomycetidae</taxon>
        <taxon>Eurotiales</taxon>
        <taxon>Trichocomaceae</taxon>
        <taxon>Talaromyces</taxon>
        <taxon>Talaromyces sect. Islandici</taxon>
    </lineage>
</organism>
<dbReference type="Gene3D" id="3.40.50.1820">
    <property type="entry name" value="alpha/beta hydrolase"/>
    <property type="match status" value="1"/>
</dbReference>
<dbReference type="KEGG" id="trg:TRUGW13939_02439"/>
<dbReference type="AlphaFoldDB" id="A0A7H8QN17"/>
<accession>A0A7H8QN17</accession>
<dbReference type="Proteomes" id="UP000509510">
    <property type="component" value="Chromosome I"/>
</dbReference>
<dbReference type="InterPro" id="IPR000073">
    <property type="entry name" value="AB_hydrolase_1"/>
</dbReference>
<dbReference type="PANTHER" id="PTHR43248">
    <property type="entry name" value="2-SUCCINYL-6-HYDROXY-2,4-CYCLOHEXADIENE-1-CARBOXYLATE SYNTHASE"/>
    <property type="match status" value="1"/>
</dbReference>
<dbReference type="Pfam" id="PF00561">
    <property type="entry name" value="Abhydrolase_1"/>
    <property type="match status" value="1"/>
</dbReference>
<name>A0A7H8QN17_TALRU</name>
<keyword evidence="3" id="KW-0732">Signal</keyword>
<dbReference type="SUPFAM" id="SSF53474">
    <property type="entry name" value="alpha/beta-Hydrolases"/>
    <property type="match status" value="1"/>
</dbReference>
<comment type="similarity">
    <text evidence="1">Belongs to the peptidase S33 family.</text>
</comment>
<reference evidence="6" key="1">
    <citation type="submission" date="2020-06" db="EMBL/GenBank/DDBJ databases">
        <title>A chromosome-scale genome assembly of Talaromyces rugulosus W13939.</title>
        <authorList>
            <person name="Wang B."/>
            <person name="Guo L."/>
            <person name="Ye K."/>
            <person name="Wang L."/>
        </authorList>
    </citation>
    <scope>NUCLEOTIDE SEQUENCE [LARGE SCALE GENOMIC DNA]</scope>
    <source>
        <strain evidence="6">W13939</strain>
    </source>
</reference>
<dbReference type="GO" id="GO:0016787">
    <property type="term" value="F:hydrolase activity"/>
    <property type="evidence" value="ECO:0007669"/>
    <property type="project" value="UniProtKB-KW"/>
</dbReference>
<dbReference type="PANTHER" id="PTHR43248:SF30">
    <property type="entry name" value="AB HYDROLASE-1 DOMAIN-CONTAINING PROTEIN"/>
    <property type="match status" value="1"/>
</dbReference>